<feature type="coiled-coil region" evidence="1">
    <location>
        <begin position="213"/>
        <end position="247"/>
    </location>
</feature>
<feature type="compositionally biased region" description="Polar residues" evidence="2">
    <location>
        <begin position="34"/>
        <end position="50"/>
    </location>
</feature>
<reference evidence="4" key="2">
    <citation type="submission" date="2020-12" db="EMBL/GenBank/DDBJ databases">
        <title>New Spironucleus salmonicida genome in near-complete chromosomes.</title>
        <authorList>
            <person name="Xu F."/>
            <person name="Kurt Z."/>
            <person name="Jimenez-Gonzalez A."/>
            <person name="Astvaldsson A."/>
            <person name="Andersson J.O."/>
            <person name="Svard S.G."/>
        </authorList>
    </citation>
    <scope>NUCLEOTIDE SEQUENCE</scope>
    <source>
        <strain evidence="4">ATCC 50377</strain>
    </source>
</reference>
<evidence type="ECO:0000256" key="2">
    <source>
        <dbReference type="SAM" id="MobiDB-lite"/>
    </source>
</evidence>
<keyword evidence="1" id="KW-0175">Coiled coil</keyword>
<evidence type="ECO:0000313" key="5">
    <source>
        <dbReference type="Proteomes" id="UP000018208"/>
    </source>
</evidence>
<gene>
    <name evidence="3" type="ORF">SS50377_18465</name>
    <name evidence="4" type="ORF">SS50377_22347</name>
</gene>
<feature type="region of interest" description="Disordered" evidence="2">
    <location>
        <begin position="30"/>
        <end position="50"/>
    </location>
</feature>
<dbReference type="AlphaFoldDB" id="V6LD59"/>
<evidence type="ECO:0000256" key="1">
    <source>
        <dbReference type="SAM" id="Coils"/>
    </source>
</evidence>
<dbReference type="VEuPathDB" id="GiardiaDB:SS50377_22347"/>
<dbReference type="EMBL" id="AUWU02000003">
    <property type="protein sequence ID" value="KAH0574732.1"/>
    <property type="molecule type" value="Genomic_DNA"/>
</dbReference>
<feature type="coiled-coil region" evidence="1">
    <location>
        <begin position="118"/>
        <end position="145"/>
    </location>
</feature>
<proteinExistence type="predicted"/>
<sequence>MTANQELPIQESVEVQQPIEAEILTKTVEHQTFEEQSSSPQQILVESSGSVSTPIKQRKQEAFDTLRKKIELEQRLRFLEQQQRQQEDHQKSVKIRCEKMTAIQEQKFFQTQEIQRLRQNQQMELTDKKRKIKETQEVMKQGQQNSAMNTLVKKHITATMTKKETQDLLLKQQTKIQHEQSKLKKVHDEHYMFDKSIKERKAKIEVNRNKRIQQLSDAEVKNMEKVKQQAEKEMEMMKKKEQILLLKLGKFQQEDNHIDEELQEQDQQNQQQAEDQPQTQEIIQE</sequence>
<accession>V6LD59</accession>
<reference evidence="3 4" key="1">
    <citation type="journal article" date="2014" name="PLoS Genet.">
        <title>The Genome of Spironucleus salmonicida Highlights a Fish Pathogen Adapted to Fluctuating Environments.</title>
        <authorList>
            <person name="Xu F."/>
            <person name="Jerlstrom-Hultqvist J."/>
            <person name="Einarsson E."/>
            <person name="Astvaldsson A."/>
            <person name="Svard S.G."/>
            <person name="Andersson J.O."/>
        </authorList>
    </citation>
    <scope>NUCLEOTIDE SEQUENCE</scope>
    <source>
        <strain evidence="4">ATCC 50377</strain>
    </source>
</reference>
<name>V6LD59_9EUKA</name>
<organism evidence="3">
    <name type="scientific">Spironucleus salmonicida</name>
    <dbReference type="NCBI Taxonomy" id="348837"/>
    <lineage>
        <taxon>Eukaryota</taxon>
        <taxon>Metamonada</taxon>
        <taxon>Diplomonadida</taxon>
        <taxon>Hexamitidae</taxon>
        <taxon>Hexamitinae</taxon>
        <taxon>Spironucleus</taxon>
    </lineage>
</organism>
<protein>
    <submittedName>
        <fullName evidence="3">Uncharacterized protein</fullName>
    </submittedName>
</protein>
<feature type="coiled-coil region" evidence="1">
    <location>
        <begin position="62"/>
        <end position="89"/>
    </location>
</feature>
<keyword evidence="5" id="KW-1185">Reference proteome</keyword>
<dbReference type="Proteomes" id="UP000018208">
    <property type="component" value="Unassembled WGS sequence"/>
</dbReference>
<evidence type="ECO:0000313" key="4">
    <source>
        <dbReference type="EMBL" id="KAH0574732.1"/>
    </source>
</evidence>
<feature type="compositionally biased region" description="Low complexity" evidence="2">
    <location>
        <begin position="265"/>
        <end position="285"/>
    </location>
</feature>
<dbReference type="EMBL" id="KI546166">
    <property type="protein sequence ID" value="EST42158.1"/>
    <property type="molecule type" value="Genomic_DNA"/>
</dbReference>
<evidence type="ECO:0000313" key="3">
    <source>
        <dbReference type="EMBL" id="EST42158.1"/>
    </source>
</evidence>
<feature type="region of interest" description="Disordered" evidence="2">
    <location>
        <begin position="255"/>
        <end position="285"/>
    </location>
</feature>